<organism evidence="1 2">
    <name type="scientific">Mesorhizobium calcicola</name>
    <dbReference type="NCBI Taxonomy" id="1300310"/>
    <lineage>
        <taxon>Bacteria</taxon>
        <taxon>Pseudomonadati</taxon>
        <taxon>Pseudomonadota</taxon>
        <taxon>Alphaproteobacteria</taxon>
        <taxon>Hyphomicrobiales</taxon>
        <taxon>Phyllobacteriaceae</taxon>
        <taxon>Mesorhizobium</taxon>
    </lineage>
</organism>
<comment type="caution">
    <text evidence="1">The sequence shown here is derived from an EMBL/GenBank/DDBJ whole genome shotgun (WGS) entry which is preliminary data.</text>
</comment>
<dbReference type="RefSeq" id="WP_379018126.1">
    <property type="nucleotide sequence ID" value="NZ_JBHUGY010000017.1"/>
</dbReference>
<gene>
    <name evidence="1" type="ORF">ACFSQT_09835</name>
</gene>
<accession>A0ABW4WDD7</accession>
<sequence>MADHIADLMQNGALRLVAFVRNNPLRKHLVQSGIPVKDARIVEFSAGAEVSIVVTQDIDLFEPQKKGCQSKERHKIIHERKGKICKMIEKELKIYIVCCCRVEEFLPQN</sequence>
<protein>
    <recommendedName>
        <fullName evidence="3">DUF5615 domain-containing protein</fullName>
    </recommendedName>
</protein>
<name>A0ABW4WDD7_9HYPH</name>
<evidence type="ECO:0000313" key="2">
    <source>
        <dbReference type="Proteomes" id="UP001597349"/>
    </source>
</evidence>
<evidence type="ECO:0008006" key="3">
    <source>
        <dbReference type="Google" id="ProtNLM"/>
    </source>
</evidence>
<proteinExistence type="predicted"/>
<evidence type="ECO:0000313" key="1">
    <source>
        <dbReference type="EMBL" id="MFD2053372.1"/>
    </source>
</evidence>
<keyword evidence="2" id="KW-1185">Reference proteome</keyword>
<reference evidence="2" key="1">
    <citation type="journal article" date="2019" name="Int. J. Syst. Evol. Microbiol.">
        <title>The Global Catalogue of Microorganisms (GCM) 10K type strain sequencing project: providing services to taxonomists for standard genome sequencing and annotation.</title>
        <authorList>
            <consortium name="The Broad Institute Genomics Platform"/>
            <consortium name="The Broad Institute Genome Sequencing Center for Infectious Disease"/>
            <person name="Wu L."/>
            <person name="Ma J."/>
        </authorList>
    </citation>
    <scope>NUCLEOTIDE SEQUENCE [LARGE SCALE GENOMIC DNA]</scope>
    <source>
        <strain evidence="2">CGMCC 1.16226</strain>
    </source>
</reference>
<dbReference type="EMBL" id="JBHUGY010000017">
    <property type="protein sequence ID" value="MFD2053372.1"/>
    <property type="molecule type" value="Genomic_DNA"/>
</dbReference>
<dbReference type="Proteomes" id="UP001597349">
    <property type="component" value="Unassembled WGS sequence"/>
</dbReference>